<keyword evidence="11" id="KW-1185">Reference proteome</keyword>
<dbReference type="RefSeq" id="WP_021687907.1">
    <property type="nucleotide sequence ID" value="NZ_KI260569.1"/>
</dbReference>
<feature type="domain" description="ABC transmembrane type-1" evidence="9">
    <location>
        <begin position="65"/>
        <end position="304"/>
    </location>
</feature>
<dbReference type="Pfam" id="PF00005">
    <property type="entry name" value="ABC_tran"/>
    <property type="match status" value="1"/>
</dbReference>
<keyword evidence="3" id="KW-0547">Nucleotide-binding</keyword>
<feature type="transmembrane region" description="Helical" evidence="7">
    <location>
        <begin position="136"/>
        <end position="161"/>
    </location>
</feature>
<evidence type="ECO:0000313" key="11">
    <source>
        <dbReference type="Proteomes" id="UP000016649"/>
    </source>
</evidence>
<dbReference type="Pfam" id="PF00664">
    <property type="entry name" value="ABC_membrane"/>
    <property type="match status" value="1"/>
</dbReference>
<gene>
    <name evidence="10" type="ORF">HMPREF9193_01706</name>
</gene>
<feature type="transmembrane region" description="Helical" evidence="7">
    <location>
        <begin position="167"/>
        <end position="183"/>
    </location>
</feature>
<comment type="caution">
    <text evidence="10">The sequence shown here is derived from an EMBL/GenBank/DDBJ whole genome shotgun (WGS) entry which is preliminary data.</text>
</comment>
<dbReference type="PROSITE" id="PS00211">
    <property type="entry name" value="ABC_TRANSPORTER_1"/>
    <property type="match status" value="1"/>
</dbReference>
<evidence type="ECO:0000256" key="1">
    <source>
        <dbReference type="ARBA" id="ARBA00004651"/>
    </source>
</evidence>
<evidence type="ECO:0000256" key="6">
    <source>
        <dbReference type="ARBA" id="ARBA00023136"/>
    </source>
</evidence>
<dbReference type="InterPro" id="IPR003439">
    <property type="entry name" value="ABC_transporter-like_ATP-bd"/>
</dbReference>
<dbReference type="GO" id="GO:0005524">
    <property type="term" value="F:ATP binding"/>
    <property type="evidence" value="ECO:0007669"/>
    <property type="project" value="UniProtKB-KW"/>
</dbReference>
<evidence type="ECO:0000259" key="9">
    <source>
        <dbReference type="PROSITE" id="PS50929"/>
    </source>
</evidence>
<feature type="transmembrane region" description="Helical" evidence="7">
    <location>
        <begin position="245"/>
        <end position="270"/>
    </location>
</feature>
<dbReference type="Gene3D" id="3.40.50.300">
    <property type="entry name" value="P-loop containing nucleotide triphosphate hydrolases"/>
    <property type="match status" value="1"/>
</dbReference>
<feature type="transmembrane region" description="Helical" evidence="7">
    <location>
        <begin position="58"/>
        <end position="79"/>
    </location>
</feature>
<organism evidence="10 11">
    <name type="scientific">Treponema lecithinolyticum ATCC 700332</name>
    <dbReference type="NCBI Taxonomy" id="1321815"/>
    <lineage>
        <taxon>Bacteria</taxon>
        <taxon>Pseudomonadati</taxon>
        <taxon>Spirochaetota</taxon>
        <taxon>Spirochaetia</taxon>
        <taxon>Spirochaetales</taxon>
        <taxon>Treponemataceae</taxon>
        <taxon>Treponema</taxon>
    </lineage>
</organism>
<dbReference type="InterPro" id="IPR039421">
    <property type="entry name" value="Type_1_exporter"/>
</dbReference>
<proteinExistence type="predicted"/>
<keyword evidence="6 7" id="KW-0472">Membrane</keyword>
<dbReference type="InterPro" id="IPR027417">
    <property type="entry name" value="P-loop_NTPase"/>
</dbReference>
<dbReference type="InterPro" id="IPR017871">
    <property type="entry name" value="ABC_transporter-like_CS"/>
</dbReference>
<dbReference type="PANTHER" id="PTHR24221:SF397">
    <property type="entry name" value="ABC TRANSPORTER, ATP-BINDING TRANSMEMBRANE PROTEIN"/>
    <property type="match status" value="1"/>
</dbReference>
<name>A0ABN0NXA1_TRELE</name>
<keyword evidence="5 7" id="KW-1133">Transmembrane helix</keyword>
<dbReference type="Proteomes" id="UP000016649">
    <property type="component" value="Unassembled WGS sequence"/>
</dbReference>
<dbReference type="SMART" id="SM00382">
    <property type="entry name" value="AAA"/>
    <property type="match status" value="1"/>
</dbReference>
<evidence type="ECO:0000259" key="8">
    <source>
        <dbReference type="PROSITE" id="PS50893"/>
    </source>
</evidence>
<feature type="domain" description="ABC transporter" evidence="8">
    <location>
        <begin position="369"/>
        <end position="604"/>
    </location>
</feature>
<evidence type="ECO:0000256" key="5">
    <source>
        <dbReference type="ARBA" id="ARBA00022989"/>
    </source>
</evidence>
<dbReference type="Gene3D" id="1.20.1560.10">
    <property type="entry name" value="ABC transporter type 1, transmembrane domain"/>
    <property type="match status" value="1"/>
</dbReference>
<dbReference type="InterPro" id="IPR036640">
    <property type="entry name" value="ABC1_TM_sf"/>
</dbReference>
<dbReference type="InterPro" id="IPR003593">
    <property type="entry name" value="AAA+_ATPase"/>
</dbReference>
<dbReference type="SUPFAM" id="SSF90123">
    <property type="entry name" value="ABC transporter transmembrane region"/>
    <property type="match status" value="1"/>
</dbReference>
<evidence type="ECO:0000256" key="7">
    <source>
        <dbReference type="SAM" id="Phobius"/>
    </source>
</evidence>
<dbReference type="PROSITE" id="PS50929">
    <property type="entry name" value="ABC_TM1F"/>
    <property type="match status" value="1"/>
</dbReference>
<sequence>MTKLIKQLYIIAGGESKRITAMLVCEVFKSMFEGVSLWAVLLVLTKVCSFIFEHKSIVFTDVVQVFVVALIGVVGKILFGYAADRYKNIASYNMGAENRLFIGDRLKNVNMGYFTSNRLGDISSGLTTVIADLETVGIFIVEMLLVGVIQTLIVGLCIFPFDYVTGLIIAATLVIGMAVNALFQKRADFFSEKLLKYKIALTADILEYVKGIGVVKAFGKSKEALHKVEQTISDTRKAFLGVEQAVLPVQMIFLPVFKIGTCAIIVFALLRYTNGTIGADKAVMLIVASFIVFGGFEIAGAMQNVKGIAVRNLETIAKLRSIPVMSEGNKTRVEKARIEFCNVDFSYGRAQETDGTGTFAGVSAGKTSANASDSASSGSSAEALLFKNLNCIIPENKTTAIVGPSGSGKTTLCNLMARFWDVSGGSILVGGTDIKEYRYDDLLSQFSMVFQNVYLFDDTIKNNIKFGNPDASDEQVIEAAKQARCHDFITVLPNGYDTVLQEGGSNLSGGERQRISIARSLLKPSMFVILDEATSSVDPENEEKLMGALKVLLKNKTAVIIAHRLGTIRGADQIIVLDKGGIESAGTHTELAEKSEIYKRFIGERENAENWTMRV</sequence>
<protein>
    <submittedName>
        <fullName evidence="10">ABC transporter, ATP-binding protein</fullName>
    </submittedName>
</protein>
<evidence type="ECO:0000256" key="2">
    <source>
        <dbReference type="ARBA" id="ARBA00022692"/>
    </source>
</evidence>
<reference evidence="10 11" key="1">
    <citation type="submission" date="2013-08" db="EMBL/GenBank/DDBJ databases">
        <authorList>
            <person name="Weinstock G."/>
            <person name="Sodergren E."/>
            <person name="Wylie T."/>
            <person name="Fulton L."/>
            <person name="Fulton R."/>
            <person name="Fronick C."/>
            <person name="O'Laughlin M."/>
            <person name="Godfrey J."/>
            <person name="Miner T."/>
            <person name="Herter B."/>
            <person name="Appelbaum E."/>
            <person name="Cordes M."/>
            <person name="Lek S."/>
            <person name="Wollam A."/>
            <person name="Pepin K.H."/>
            <person name="Palsikar V.B."/>
            <person name="Mitreva M."/>
            <person name="Wilson R.K."/>
        </authorList>
    </citation>
    <scope>NUCLEOTIDE SEQUENCE [LARGE SCALE GENOMIC DNA]</scope>
    <source>
        <strain evidence="10 11">ATCC 700332</strain>
    </source>
</reference>
<evidence type="ECO:0000256" key="4">
    <source>
        <dbReference type="ARBA" id="ARBA00022840"/>
    </source>
</evidence>
<dbReference type="InterPro" id="IPR011527">
    <property type="entry name" value="ABC1_TM_dom"/>
</dbReference>
<keyword evidence="4 10" id="KW-0067">ATP-binding</keyword>
<dbReference type="PROSITE" id="PS50893">
    <property type="entry name" value="ABC_TRANSPORTER_2"/>
    <property type="match status" value="1"/>
</dbReference>
<dbReference type="EMBL" id="AWVH01000039">
    <property type="protein sequence ID" value="ERJ92048.1"/>
    <property type="molecule type" value="Genomic_DNA"/>
</dbReference>
<dbReference type="PANTHER" id="PTHR24221">
    <property type="entry name" value="ATP-BINDING CASSETTE SUB-FAMILY B"/>
    <property type="match status" value="1"/>
</dbReference>
<comment type="subcellular location">
    <subcellularLocation>
        <location evidence="1">Cell membrane</location>
        <topology evidence="1">Multi-pass membrane protein</topology>
    </subcellularLocation>
</comment>
<accession>A0ABN0NXA1</accession>
<dbReference type="SUPFAM" id="SSF52540">
    <property type="entry name" value="P-loop containing nucleoside triphosphate hydrolases"/>
    <property type="match status" value="1"/>
</dbReference>
<keyword evidence="2 7" id="KW-0812">Transmembrane</keyword>
<feature type="transmembrane region" description="Helical" evidence="7">
    <location>
        <begin position="282"/>
        <end position="302"/>
    </location>
</feature>
<evidence type="ECO:0000313" key="10">
    <source>
        <dbReference type="EMBL" id="ERJ92048.1"/>
    </source>
</evidence>
<evidence type="ECO:0000256" key="3">
    <source>
        <dbReference type="ARBA" id="ARBA00022741"/>
    </source>
</evidence>